<keyword evidence="2" id="KW-1185">Reference proteome</keyword>
<evidence type="ECO:0008006" key="3">
    <source>
        <dbReference type="Google" id="ProtNLM"/>
    </source>
</evidence>
<evidence type="ECO:0000313" key="1">
    <source>
        <dbReference type="EMBL" id="EGV33555.1"/>
    </source>
</evidence>
<reference evidence="1 2" key="1">
    <citation type="submission" date="2011-07" db="EMBL/GenBank/DDBJ databases">
        <title>The Genome Sequence of Prevotella oulorum F0390.</title>
        <authorList>
            <consortium name="The Broad Institute Genome Sequencing Platform"/>
            <consortium name="The Broad Institute Genome Sequencing Center for Infectious Disease"/>
            <person name="Earl A."/>
            <person name="Ward D."/>
            <person name="Feldgarden M."/>
            <person name="Gevers D."/>
            <person name="Izard J."/>
            <person name="Ganesan A."/>
            <person name="Baranova O.V."/>
            <person name="Blanton J.M."/>
            <person name="Tanner A.C."/>
            <person name="Dewhirst F.E."/>
            <person name="Young S.K."/>
            <person name="Zeng Q."/>
            <person name="Gargeya S."/>
            <person name="Fitzgerald M."/>
            <person name="Haas B."/>
            <person name="Abouelleil A."/>
            <person name="Alvarado L."/>
            <person name="Arachchi H.M."/>
            <person name="Berlin A."/>
            <person name="Brown A."/>
            <person name="Chapman S.B."/>
            <person name="Chen Z."/>
            <person name="Dunbar C."/>
            <person name="Freedman E."/>
            <person name="Gearin G."/>
            <person name="Gellesch M."/>
            <person name="Goldberg J."/>
            <person name="Griggs A."/>
            <person name="Gujja S."/>
            <person name="Heiman D."/>
            <person name="Howarth C."/>
            <person name="Larson L."/>
            <person name="Lui A."/>
            <person name="MacDonald P.J.P."/>
            <person name="Mehta T."/>
            <person name="Montmayeur A."/>
            <person name="Murphy C."/>
            <person name="Neiman D."/>
            <person name="Pearson M."/>
            <person name="Priest M."/>
            <person name="Roberts A."/>
            <person name="Saif S."/>
            <person name="Shea T."/>
            <person name="Shenoy N."/>
            <person name="Sisk P."/>
            <person name="Stolte C."/>
            <person name="Sykes S."/>
            <person name="Wortman J."/>
            <person name="Nusbaum C."/>
            <person name="Birren B."/>
        </authorList>
    </citation>
    <scope>NUCLEOTIDE SEQUENCE [LARGE SCALE GENOMIC DNA]</scope>
    <source>
        <strain evidence="1 2">F0390</strain>
    </source>
</reference>
<dbReference type="AlphaFoldDB" id="G1WAE6"/>
<dbReference type="HOGENOM" id="CLU_1487690_0_0_10"/>
<dbReference type="GeneID" id="95425488"/>
<organism evidence="1 2">
    <name type="scientific">Segatella oulorum F0390</name>
    <dbReference type="NCBI Taxonomy" id="702438"/>
    <lineage>
        <taxon>Bacteria</taxon>
        <taxon>Pseudomonadati</taxon>
        <taxon>Bacteroidota</taxon>
        <taxon>Bacteroidia</taxon>
        <taxon>Bacteroidales</taxon>
        <taxon>Prevotellaceae</taxon>
        <taxon>Segatella</taxon>
    </lineage>
</organism>
<gene>
    <name evidence="1" type="ORF">HMPREF9431_00791</name>
</gene>
<accession>G1WAE6</accession>
<dbReference type="eggNOG" id="ENOG50335H6">
    <property type="taxonomic scope" value="Bacteria"/>
</dbReference>
<evidence type="ECO:0000313" key="2">
    <source>
        <dbReference type="Proteomes" id="UP000005141"/>
    </source>
</evidence>
<sequence length="167" mass="19280">MRKNLFGIAILASLLFIGCTDEKEEMIAFAQKDLSAKVSYPKQLKILGVSQPDSAFGDTYYSKSEVEGIMKIMKLVTTSILKRTNNMTNFDPNDYYVMSLASRQMATTEEIRKMVLQSDKKGEFSGWKVKIDYECKDKNGQTYRAERWFFFDKTCKNITRTFELPLP</sequence>
<proteinExistence type="predicted"/>
<name>G1WAE6_9BACT</name>
<dbReference type="Proteomes" id="UP000005141">
    <property type="component" value="Unassembled WGS sequence"/>
</dbReference>
<dbReference type="OrthoDB" id="1068058at2"/>
<dbReference type="RefSeq" id="WP_004379797.1">
    <property type="nucleotide sequence ID" value="NZ_JH114215.1"/>
</dbReference>
<protein>
    <recommendedName>
        <fullName evidence="3">Lipoprotein</fullName>
    </recommendedName>
</protein>
<dbReference type="PROSITE" id="PS51257">
    <property type="entry name" value="PROKAR_LIPOPROTEIN"/>
    <property type="match status" value="1"/>
</dbReference>
<dbReference type="EMBL" id="ADGI01000025">
    <property type="protein sequence ID" value="EGV33555.1"/>
    <property type="molecule type" value="Genomic_DNA"/>
</dbReference>
<comment type="caution">
    <text evidence="1">The sequence shown here is derived from an EMBL/GenBank/DDBJ whole genome shotgun (WGS) entry which is preliminary data.</text>
</comment>